<dbReference type="Gene3D" id="3.40.640.10">
    <property type="entry name" value="Type I PLP-dependent aspartate aminotransferase-like (Major domain)"/>
    <property type="match status" value="1"/>
</dbReference>
<evidence type="ECO:0000313" key="15">
    <source>
        <dbReference type="EMBL" id="OSM02344.1"/>
    </source>
</evidence>
<feature type="binding site" evidence="12">
    <location>
        <position position="179"/>
    </location>
    <ligand>
        <name>pyridoxal 5'-phosphate</name>
        <dbReference type="ChEBI" id="CHEBI:597326"/>
    </ligand>
</feature>
<evidence type="ECO:0000313" key="16">
    <source>
        <dbReference type="Proteomes" id="UP000194003"/>
    </source>
</evidence>
<evidence type="ECO:0000256" key="11">
    <source>
        <dbReference type="ARBA" id="ARBA00049007"/>
    </source>
</evidence>
<sequence>MNEGVIMARVFNFSAGPAALPLAVLEQARAEMLEYQDSGMSVMEMTHRGKHFSAIHASAMALIRELMGVPDDYAVLLMQGGASSQFAFIPMNLVTDRNQTIDVVHTGMWSKKAIAEGRKFANVQVIASSEEANFSYIPAQSEWTPTPGAAYRHITSNNTIFGAEYHWQPEAGDAPLVADMSSNILSRPVDVSRYGLIYAGAQKNLGPSGVTLVVVRKELLGRNPDLPQMFDFSVQAEKDSMLNTPPTYAIYILKLVLEWVKAQGGVAALEQRNIAKADKLYAAIDASGLYSCPTRVDSRSRMNIPFTLADDALNAPFLAEAEAAGLVNLKGHRSVGGMRASIYNAMEMAGVDALVDFMADFEKRHG</sequence>
<dbReference type="GO" id="GO:0006564">
    <property type="term" value="P:L-serine biosynthetic process"/>
    <property type="evidence" value="ECO:0007669"/>
    <property type="project" value="UniProtKB-UniRule"/>
</dbReference>
<feature type="binding site" evidence="12">
    <location>
        <begin position="243"/>
        <end position="244"/>
    </location>
    <ligand>
        <name>pyridoxal 5'-phosphate</name>
        <dbReference type="ChEBI" id="CHEBI:597326"/>
    </ligand>
</feature>
<name>A0A1Y2K5F6_9PROT</name>
<dbReference type="GO" id="GO:0030170">
    <property type="term" value="F:pyridoxal phosphate binding"/>
    <property type="evidence" value="ECO:0007669"/>
    <property type="project" value="UniProtKB-UniRule"/>
</dbReference>
<accession>A0A1Y2K5F6</accession>
<gene>
    <name evidence="12" type="primary">serC</name>
    <name evidence="15" type="ORF">MAIT1_02473</name>
</gene>
<keyword evidence="9 12" id="KW-0718">Serine biosynthesis</keyword>
<evidence type="ECO:0000256" key="13">
    <source>
        <dbReference type="RuleBase" id="RU004505"/>
    </source>
</evidence>
<organism evidence="15 16">
    <name type="scientific">Magnetofaba australis IT-1</name>
    <dbReference type="NCBI Taxonomy" id="1434232"/>
    <lineage>
        <taxon>Bacteria</taxon>
        <taxon>Pseudomonadati</taxon>
        <taxon>Pseudomonadota</taxon>
        <taxon>Magnetococcia</taxon>
        <taxon>Magnetococcales</taxon>
        <taxon>Magnetococcaceae</taxon>
        <taxon>Magnetofaba</taxon>
    </lineage>
</organism>
<feature type="binding site" evidence="12">
    <location>
        <position position="48"/>
    </location>
    <ligand>
        <name>L-glutamate</name>
        <dbReference type="ChEBI" id="CHEBI:29985"/>
    </ligand>
</feature>
<dbReference type="FunFam" id="3.90.1150.10:FF:000006">
    <property type="entry name" value="Phosphoserine aminotransferase"/>
    <property type="match status" value="1"/>
</dbReference>
<comment type="cofactor">
    <cofactor evidence="12">
        <name>pyridoxal 5'-phosphate</name>
        <dbReference type="ChEBI" id="CHEBI:597326"/>
    </cofactor>
    <text evidence="12">Binds 1 pyridoxal phosphate per subunit.</text>
</comment>
<dbReference type="InterPro" id="IPR020578">
    <property type="entry name" value="Aminotrans_V_PyrdxlP_BS"/>
</dbReference>
<comment type="caution">
    <text evidence="12">Lacks conserved residue(s) required for the propagation of feature annotation.</text>
</comment>
<dbReference type="InterPro" id="IPR015422">
    <property type="entry name" value="PyrdxlP-dep_Trfase_small"/>
</dbReference>
<dbReference type="InterPro" id="IPR015424">
    <property type="entry name" value="PyrdxlP-dep_Trfase"/>
</dbReference>
<evidence type="ECO:0000256" key="6">
    <source>
        <dbReference type="ARBA" id="ARBA00022679"/>
    </source>
</evidence>
<dbReference type="Gene3D" id="3.90.1150.10">
    <property type="entry name" value="Aspartate Aminotransferase, domain 1"/>
    <property type="match status" value="1"/>
</dbReference>
<evidence type="ECO:0000256" key="8">
    <source>
        <dbReference type="ARBA" id="ARBA00023096"/>
    </source>
</evidence>
<evidence type="ECO:0000256" key="9">
    <source>
        <dbReference type="ARBA" id="ARBA00023299"/>
    </source>
</evidence>
<keyword evidence="16" id="KW-1185">Reference proteome</keyword>
<reference evidence="15 16" key="1">
    <citation type="journal article" date="2016" name="BMC Genomics">
        <title>Combined genomic and structural analyses of a cultured magnetotactic bacterium reveals its niche adaptation to a dynamic environment.</title>
        <authorList>
            <person name="Araujo A.C."/>
            <person name="Morillo V."/>
            <person name="Cypriano J."/>
            <person name="Teixeira L.C."/>
            <person name="Leao P."/>
            <person name="Lyra S."/>
            <person name="Almeida L.G."/>
            <person name="Bazylinski D.A."/>
            <person name="Vasconcellos A.T."/>
            <person name="Abreu F."/>
            <person name="Lins U."/>
        </authorList>
    </citation>
    <scope>NUCLEOTIDE SEQUENCE [LARGE SCALE GENOMIC DNA]</scope>
    <source>
        <strain evidence="15 16">IT-1</strain>
    </source>
</reference>
<dbReference type="InterPro" id="IPR000192">
    <property type="entry name" value="Aminotrans_V_dom"/>
</dbReference>
<comment type="caution">
    <text evidence="15">The sequence shown here is derived from an EMBL/GenBank/DDBJ whole genome shotgun (WGS) entry which is preliminary data.</text>
</comment>
<evidence type="ECO:0000256" key="2">
    <source>
        <dbReference type="ARBA" id="ARBA00005099"/>
    </source>
</evidence>
<comment type="catalytic activity">
    <reaction evidence="10 12">
        <text>4-(phosphooxy)-L-threonine + 2-oxoglutarate = (R)-3-hydroxy-2-oxo-4-phosphooxybutanoate + L-glutamate</text>
        <dbReference type="Rhea" id="RHEA:16573"/>
        <dbReference type="ChEBI" id="CHEBI:16810"/>
        <dbReference type="ChEBI" id="CHEBI:29985"/>
        <dbReference type="ChEBI" id="CHEBI:58452"/>
        <dbReference type="ChEBI" id="CHEBI:58538"/>
        <dbReference type="EC" id="2.6.1.52"/>
    </reaction>
</comment>
<evidence type="ECO:0000256" key="3">
    <source>
        <dbReference type="ARBA" id="ARBA00006904"/>
    </source>
</evidence>
<dbReference type="Pfam" id="PF00266">
    <property type="entry name" value="Aminotran_5"/>
    <property type="match status" value="1"/>
</dbReference>
<dbReference type="NCBIfam" id="TIGR01364">
    <property type="entry name" value="serC_1"/>
    <property type="match status" value="1"/>
</dbReference>
<comment type="function">
    <text evidence="12">Catalyzes the reversible conversion of 3-phosphohydroxypyruvate to phosphoserine and of 3-hydroxy-2-oxo-4-phosphonooxybutanoate to phosphohydroxythreonine.</text>
</comment>
<dbReference type="STRING" id="1434232.MAIT1_02473"/>
<feature type="domain" description="Aminotransferase class V" evidence="14">
    <location>
        <begin position="10"/>
        <end position="354"/>
    </location>
</feature>
<dbReference type="SUPFAM" id="SSF53383">
    <property type="entry name" value="PLP-dependent transferases"/>
    <property type="match status" value="1"/>
</dbReference>
<comment type="catalytic activity">
    <reaction evidence="11 12 13">
        <text>O-phospho-L-serine + 2-oxoglutarate = 3-phosphooxypyruvate + L-glutamate</text>
        <dbReference type="Rhea" id="RHEA:14329"/>
        <dbReference type="ChEBI" id="CHEBI:16810"/>
        <dbReference type="ChEBI" id="CHEBI:18110"/>
        <dbReference type="ChEBI" id="CHEBI:29985"/>
        <dbReference type="ChEBI" id="CHEBI:57524"/>
        <dbReference type="EC" id="2.6.1.52"/>
    </reaction>
</comment>
<comment type="similarity">
    <text evidence="3 12">Belongs to the class-V pyridoxal-phosphate-dependent aminotransferase family. SerC subfamily.</text>
</comment>
<dbReference type="GO" id="GO:0005737">
    <property type="term" value="C:cytoplasm"/>
    <property type="evidence" value="ECO:0007669"/>
    <property type="project" value="UniProtKB-SubCell"/>
</dbReference>
<evidence type="ECO:0000256" key="10">
    <source>
        <dbReference type="ARBA" id="ARBA00047630"/>
    </source>
</evidence>
<dbReference type="NCBIfam" id="NF003764">
    <property type="entry name" value="PRK05355.1"/>
    <property type="match status" value="1"/>
</dbReference>
<proteinExistence type="inferred from homology"/>
<keyword evidence="12" id="KW-0963">Cytoplasm</keyword>
<dbReference type="InterPro" id="IPR022278">
    <property type="entry name" value="Pser_aminoTfrase"/>
</dbReference>
<feature type="modified residue" description="N6-(pyridoxal phosphate)lysine" evidence="12">
    <location>
        <position position="203"/>
    </location>
</feature>
<evidence type="ECO:0000256" key="12">
    <source>
        <dbReference type="HAMAP-Rule" id="MF_00160"/>
    </source>
</evidence>
<dbReference type="GO" id="GO:0008615">
    <property type="term" value="P:pyridoxine biosynthetic process"/>
    <property type="evidence" value="ECO:0007669"/>
    <property type="project" value="UniProtKB-UniRule"/>
</dbReference>
<evidence type="ECO:0000256" key="4">
    <source>
        <dbReference type="ARBA" id="ARBA00022576"/>
    </source>
</evidence>
<dbReference type="PROSITE" id="PS00595">
    <property type="entry name" value="AA_TRANSFER_CLASS_5"/>
    <property type="match status" value="1"/>
</dbReference>
<protein>
    <recommendedName>
        <fullName evidence="12">Phosphoserine aminotransferase</fullName>
        <ecNumber evidence="12">2.6.1.52</ecNumber>
    </recommendedName>
    <alternativeName>
        <fullName evidence="12">Phosphohydroxythreonine aminotransferase</fullName>
        <shortName evidence="12">PSAT</shortName>
    </alternativeName>
</protein>
<dbReference type="InterPro" id="IPR015421">
    <property type="entry name" value="PyrdxlP-dep_Trfase_major"/>
</dbReference>
<dbReference type="UniPathway" id="UPA00135">
    <property type="reaction ID" value="UER00197"/>
</dbReference>
<comment type="pathway">
    <text evidence="1 12">Cofactor biosynthesis; pyridoxine 5'-phosphate biosynthesis; pyridoxine 5'-phosphate from D-erythrose 4-phosphate: step 3/5.</text>
</comment>
<dbReference type="PIRSF" id="PIRSF000525">
    <property type="entry name" value="SerC"/>
    <property type="match status" value="1"/>
</dbReference>
<keyword evidence="5 12" id="KW-0028">Amino-acid biosynthesis</keyword>
<feature type="binding site" evidence="12">
    <location>
        <begin position="82"/>
        <end position="83"/>
    </location>
    <ligand>
        <name>pyridoxal 5'-phosphate</name>
        <dbReference type="ChEBI" id="CHEBI:597326"/>
    </ligand>
</feature>
<evidence type="ECO:0000256" key="7">
    <source>
        <dbReference type="ARBA" id="ARBA00022898"/>
    </source>
</evidence>
<keyword evidence="6 12" id="KW-0808">Transferase</keyword>
<comment type="subunit">
    <text evidence="12">Homodimer.</text>
</comment>
<feature type="binding site" evidence="12">
    <location>
        <position position="202"/>
    </location>
    <ligand>
        <name>pyridoxal 5'-phosphate</name>
        <dbReference type="ChEBI" id="CHEBI:597326"/>
    </ligand>
</feature>
<feature type="binding site" evidence="12">
    <location>
        <position position="109"/>
    </location>
    <ligand>
        <name>pyridoxal 5'-phosphate</name>
        <dbReference type="ChEBI" id="CHEBI:597326"/>
    </ligand>
</feature>
<keyword evidence="7 12" id="KW-0663">Pyridoxal phosphate</keyword>
<evidence type="ECO:0000256" key="5">
    <source>
        <dbReference type="ARBA" id="ARBA00022605"/>
    </source>
</evidence>
<comment type="pathway">
    <text evidence="2 12 13">Amino-acid biosynthesis; L-serine biosynthesis; L-serine from 3-phospho-D-glycerate: step 2/3.</text>
</comment>
<dbReference type="EMBL" id="LVJN01000020">
    <property type="protein sequence ID" value="OSM02344.1"/>
    <property type="molecule type" value="Genomic_DNA"/>
</dbReference>
<dbReference type="PANTHER" id="PTHR43247:SF1">
    <property type="entry name" value="PHOSPHOSERINE AMINOTRANSFERASE"/>
    <property type="match status" value="1"/>
</dbReference>
<dbReference type="PANTHER" id="PTHR43247">
    <property type="entry name" value="PHOSPHOSERINE AMINOTRANSFERASE"/>
    <property type="match status" value="1"/>
</dbReference>
<dbReference type="AlphaFoldDB" id="A0A1Y2K5F6"/>
<dbReference type="EC" id="2.6.1.52" evidence="12"/>
<dbReference type="HAMAP" id="MF_00160">
    <property type="entry name" value="SerC_aminotrans_5"/>
    <property type="match status" value="1"/>
</dbReference>
<evidence type="ECO:0000256" key="1">
    <source>
        <dbReference type="ARBA" id="ARBA00004915"/>
    </source>
</evidence>
<comment type="subcellular location">
    <subcellularLocation>
        <location evidence="12">Cytoplasm</location>
    </subcellularLocation>
</comment>
<feature type="binding site" evidence="12">
    <location>
        <position position="159"/>
    </location>
    <ligand>
        <name>pyridoxal 5'-phosphate</name>
        <dbReference type="ChEBI" id="CHEBI:597326"/>
    </ligand>
</feature>
<dbReference type="UniPathway" id="UPA00244">
    <property type="reaction ID" value="UER00311"/>
</dbReference>
<evidence type="ECO:0000259" key="14">
    <source>
        <dbReference type="Pfam" id="PF00266"/>
    </source>
</evidence>
<dbReference type="GO" id="GO:0004648">
    <property type="term" value="F:O-phospho-L-serine:2-oxoglutarate aminotransferase activity"/>
    <property type="evidence" value="ECO:0007669"/>
    <property type="project" value="UniProtKB-UniRule"/>
</dbReference>
<dbReference type="FunFam" id="3.40.640.10:FF:000010">
    <property type="entry name" value="Phosphoserine aminotransferase"/>
    <property type="match status" value="1"/>
</dbReference>
<keyword evidence="4 12" id="KW-0032">Aminotransferase</keyword>
<keyword evidence="8 12" id="KW-0664">Pyridoxine biosynthesis</keyword>
<dbReference type="Proteomes" id="UP000194003">
    <property type="component" value="Unassembled WGS sequence"/>
</dbReference>